<organism evidence="1 2">
    <name type="scientific">Lentinula boryana</name>
    <dbReference type="NCBI Taxonomy" id="40481"/>
    <lineage>
        <taxon>Eukaryota</taxon>
        <taxon>Fungi</taxon>
        <taxon>Dikarya</taxon>
        <taxon>Basidiomycota</taxon>
        <taxon>Agaricomycotina</taxon>
        <taxon>Agaricomycetes</taxon>
        <taxon>Agaricomycetidae</taxon>
        <taxon>Agaricales</taxon>
        <taxon>Marasmiineae</taxon>
        <taxon>Omphalotaceae</taxon>
        <taxon>Lentinula</taxon>
    </lineage>
</organism>
<dbReference type="EMBL" id="MU790641">
    <property type="protein sequence ID" value="KAJ3995740.1"/>
    <property type="molecule type" value="Genomic_DNA"/>
</dbReference>
<proteinExistence type="predicted"/>
<gene>
    <name evidence="1" type="ORF">F5050DRAFT_245970</name>
</gene>
<dbReference type="SUPFAM" id="SSF54909">
    <property type="entry name" value="Dimeric alpha+beta barrel"/>
    <property type="match status" value="1"/>
</dbReference>
<dbReference type="InterPro" id="IPR011008">
    <property type="entry name" value="Dimeric_a/b-barrel"/>
</dbReference>
<evidence type="ECO:0008006" key="3">
    <source>
        <dbReference type="Google" id="ProtNLM"/>
    </source>
</evidence>
<comment type="caution">
    <text evidence="1">The sequence shown here is derived from an EMBL/GenBank/DDBJ whole genome shotgun (WGS) entry which is preliminary data.</text>
</comment>
<evidence type="ECO:0000313" key="2">
    <source>
        <dbReference type="Proteomes" id="UP001163828"/>
    </source>
</evidence>
<keyword evidence="2" id="KW-1185">Reference proteome</keyword>
<evidence type="ECO:0000313" key="1">
    <source>
        <dbReference type="EMBL" id="KAJ3995740.1"/>
    </source>
</evidence>
<name>A0ABQ8QBB9_9AGAR</name>
<sequence>MMEGMKKRAEGQRLRGGLTKSVIDYRADAMERFGRLSSFMATTIFSNEADYLLSIQCKESLPLSSAKQSPICTYVSQTEVGIVPSLLSFFQLHNLHDQPSESASSTLSKLGIQPENDIIYTDVRLYKALGHTYLKDAGHFTTNPSFLVSVALSPLPTPEAEADFNAWYAEEHINLLSQVPGWQACRRFSLVDATKSTVDSASLPRYLALHAYQDLDGFASPQFRTATNTPWRTRVMQGIVASERNVYRLAE</sequence>
<reference evidence="1" key="1">
    <citation type="submission" date="2022-08" db="EMBL/GenBank/DDBJ databases">
        <authorList>
            <consortium name="DOE Joint Genome Institute"/>
            <person name="Min B."/>
            <person name="Riley R."/>
            <person name="Sierra-Patev S."/>
            <person name="Naranjo-Ortiz M."/>
            <person name="Looney B."/>
            <person name="Konkel Z."/>
            <person name="Slot J.C."/>
            <person name="Sakamoto Y."/>
            <person name="Steenwyk J.L."/>
            <person name="Rokas A."/>
            <person name="Carro J."/>
            <person name="Camarero S."/>
            <person name="Ferreira P."/>
            <person name="Molpeceres G."/>
            <person name="Ruiz-Duenas F.J."/>
            <person name="Serrano A."/>
            <person name="Henrissat B."/>
            <person name="Drula E."/>
            <person name="Hughes K.W."/>
            <person name="Mata J.L."/>
            <person name="Ishikawa N.K."/>
            <person name="Vargas-Isla R."/>
            <person name="Ushijima S."/>
            <person name="Smith C.A."/>
            <person name="Ahrendt S."/>
            <person name="Andreopoulos W."/>
            <person name="He G."/>
            <person name="Labutti K."/>
            <person name="Lipzen A."/>
            <person name="Ng V."/>
            <person name="Sandor L."/>
            <person name="Barry K."/>
            <person name="Martinez A.T."/>
            <person name="Xiao Y."/>
            <person name="Gibbons J.G."/>
            <person name="Terashima K."/>
            <person name="Hibbett D.S."/>
            <person name="Grigoriev I.V."/>
        </authorList>
    </citation>
    <scope>NUCLEOTIDE SEQUENCE</scope>
    <source>
        <strain evidence="1">TFB10827</strain>
    </source>
</reference>
<accession>A0ABQ8QBB9</accession>
<dbReference type="Proteomes" id="UP001163828">
    <property type="component" value="Unassembled WGS sequence"/>
</dbReference>
<protein>
    <recommendedName>
        <fullName evidence="3">EthD domain-containing protein</fullName>
    </recommendedName>
</protein>